<dbReference type="Pfam" id="PF13563">
    <property type="entry name" value="2_5_RNA_ligase2"/>
    <property type="match status" value="1"/>
</dbReference>
<accession>A0A2T5GRN7</accession>
<proteinExistence type="predicted"/>
<protein>
    <submittedName>
        <fullName evidence="1">2'-5' RNA ligase</fullName>
    </submittedName>
</protein>
<dbReference type="SUPFAM" id="SSF55144">
    <property type="entry name" value="LigT-like"/>
    <property type="match status" value="1"/>
</dbReference>
<comment type="caution">
    <text evidence="1">The sequence shown here is derived from an EMBL/GenBank/DDBJ whole genome shotgun (WGS) entry which is preliminary data.</text>
</comment>
<dbReference type="EMBL" id="QAOG01000001">
    <property type="protein sequence ID" value="PTQ61997.1"/>
    <property type="molecule type" value="Genomic_DNA"/>
</dbReference>
<dbReference type="GO" id="GO:0016874">
    <property type="term" value="F:ligase activity"/>
    <property type="evidence" value="ECO:0007669"/>
    <property type="project" value="UniProtKB-KW"/>
</dbReference>
<keyword evidence="2" id="KW-1185">Reference proteome</keyword>
<evidence type="ECO:0000313" key="2">
    <source>
        <dbReference type="Proteomes" id="UP000244189"/>
    </source>
</evidence>
<dbReference type="RefSeq" id="WP_107956422.1">
    <property type="nucleotide sequence ID" value="NZ_JASPFP010000001.1"/>
</dbReference>
<dbReference type="AlphaFoldDB" id="A0A2T5GRN7"/>
<name>A0A2T5GRN7_9SPHN</name>
<dbReference type="InterPro" id="IPR009097">
    <property type="entry name" value="Cyclic_Pdiesterase"/>
</dbReference>
<dbReference type="Gene3D" id="3.90.1140.10">
    <property type="entry name" value="Cyclic phosphodiesterase"/>
    <property type="match status" value="1"/>
</dbReference>
<keyword evidence="1" id="KW-0436">Ligase</keyword>
<dbReference type="Proteomes" id="UP000244189">
    <property type="component" value="Unassembled WGS sequence"/>
</dbReference>
<sequence>MFHRPIARHSLFFAIRPPLPLARQINEAASWFETEGQKRRPDHLHVTIDILDDHDRVSTALERDLKAIGDAVEAAPFALRFDIAVGTERSVALCSRHPNASLDALRQRIAVAREAAGLSARAGHRSSPRMTLGYRDGAPFTHDIAPIGWTADAFVLVHSRVGQMRHDVIGRWLLNGVDDRQLALF</sequence>
<reference evidence="1 2" key="1">
    <citation type="submission" date="2018-04" db="EMBL/GenBank/DDBJ databases">
        <title>Genomic Encyclopedia of Type Strains, Phase III (KMG-III): the genomes of soil and plant-associated and newly described type strains.</title>
        <authorList>
            <person name="Whitman W."/>
        </authorList>
    </citation>
    <scope>NUCLEOTIDE SEQUENCE [LARGE SCALE GENOMIC DNA]</scope>
    <source>
        <strain evidence="1 2">MA101b</strain>
    </source>
</reference>
<evidence type="ECO:0000313" key="1">
    <source>
        <dbReference type="EMBL" id="PTQ61997.1"/>
    </source>
</evidence>
<gene>
    <name evidence="1" type="ORF">C8J26_0268</name>
</gene>
<organism evidence="1 2">
    <name type="scientific">Sphingomonas aurantiaca</name>
    <dbReference type="NCBI Taxonomy" id="185949"/>
    <lineage>
        <taxon>Bacteria</taxon>
        <taxon>Pseudomonadati</taxon>
        <taxon>Pseudomonadota</taxon>
        <taxon>Alphaproteobacteria</taxon>
        <taxon>Sphingomonadales</taxon>
        <taxon>Sphingomonadaceae</taxon>
        <taxon>Sphingomonas</taxon>
    </lineage>
</organism>